<feature type="transmembrane region" description="Helical" evidence="10">
    <location>
        <begin position="713"/>
        <end position="736"/>
    </location>
</feature>
<evidence type="ECO:0000256" key="9">
    <source>
        <dbReference type="SAM" id="MobiDB-lite"/>
    </source>
</evidence>
<dbReference type="Pfam" id="PF00005">
    <property type="entry name" value="ABC_tran"/>
    <property type="match status" value="2"/>
</dbReference>
<evidence type="ECO:0000256" key="1">
    <source>
        <dbReference type="ARBA" id="ARBA00004141"/>
    </source>
</evidence>
<evidence type="ECO:0000256" key="7">
    <source>
        <dbReference type="ARBA" id="ARBA00022989"/>
    </source>
</evidence>
<dbReference type="Gene3D" id="3.40.50.300">
    <property type="entry name" value="P-loop containing nucleotide triphosphate hydrolases"/>
    <property type="match status" value="2"/>
</dbReference>
<dbReference type="FunFam" id="3.40.50.300:FF:000916">
    <property type="entry name" value="ABC transporter B family member 9"/>
    <property type="match status" value="1"/>
</dbReference>
<keyword evidence="8 10" id="KW-0472">Membrane</keyword>
<dbReference type="GO" id="GO:0016887">
    <property type="term" value="F:ATP hydrolysis activity"/>
    <property type="evidence" value="ECO:0007669"/>
    <property type="project" value="InterPro"/>
</dbReference>
<dbReference type="InterPro" id="IPR017871">
    <property type="entry name" value="ABC_transporter-like_CS"/>
</dbReference>
<evidence type="ECO:0000259" key="11">
    <source>
        <dbReference type="PROSITE" id="PS50893"/>
    </source>
</evidence>
<evidence type="ECO:0000313" key="14">
    <source>
        <dbReference type="Proteomes" id="UP000094385"/>
    </source>
</evidence>
<feature type="domain" description="ABC transporter" evidence="11">
    <location>
        <begin position="1039"/>
        <end position="1276"/>
    </location>
</feature>
<feature type="transmembrane region" description="Helical" evidence="10">
    <location>
        <begin position="861"/>
        <end position="882"/>
    </location>
</feature>
<dbReference type="GO" id="GO:0090374">
    <property type="term" value="P:oligopeptide export from mitochondrion"/>
    <property type="evidence" value="ECO:0007669"/>
    <property type="project" value="TreeGrafter"/>
</dbReference>
<dbReference type="CDD" id="cd18578">
    <property type="entry name" value="ABC_6TM_Pgp_ABCB1_D2_like"/>
    <property type="match status" value="1"/>
</dbReference>
<dbReference type="GO" id="GO:0005524">
    <property type="term" value="F:ATP binding"/>
    <property type="evidence" value="ECO:0007669"/>
    <property type="project" value="UniProtKB-KW"/>
</dbReference>
<dbReference type="PROSITE" id="PS50893">
    <property type="entry name" value="ABC_TRANSPORTER_2"/>
    <property type="match status" value="2"/>
</dbReference>
<dbReference type="InterPro" id="IPR003439">
    <property type="entry name" value="ABC_transporter-like_ATP-bd"/>
</dbReference>
<keyword evidence="7 10" id="KW-1133">Transmembrane helix</keyword>
<feature type="transmembrane region" description="Helical" evidence="10">
    <location>
        <begin position="200"/>
        <end position="219"/>
    </location>
</feature>
<dbReference type="InterPro" id="IPR003593">
    <property type="entry name" value="AAA+_ATPase"/>
</dbReference>
<dbReference type="SUPFAM" id="SSF52540">
    <property type="entry name" value="P-loop containing nucleoside triphosphate hydrolases"/>
    <property type="match status" value="2"/>
</dbReference>
<dbReference type="STRING" id="675824.A0A1E3PU62"/>
<evidence type="ECO:0000313" key="13">
    <source>
        <dbReference type="EMBL" id="ODQ68824.1"/>
    </source>
</evidence>
<feature type="transmembrane region" description="Helical" evidence="10">
    <location>
        <begin position="837"/>
        <end position="855"/>
    </location>
</feature>
<dbReference type="GO" id="GO:0015421">
    <property type="term" value="F:ABC-type oligopeptide transporter activity"/>
    <property type="evidence" value="ECO:0007669"/>
    <property type="project" value="TreeGrafter"/>
</dbReference>
<organism evidence="13 14">
    <name type="scientific">Lipomyces starkeyi NRRL Y-11557</name>
    <dbReference type="NCBI Taxonomy" id="675824"/>
    <lineage>
        <taxon>Eukaryota</taxon>
        <taxon>Fungi</taxon>
        <taxon>Dikarya</taxon>
        <taxon>Ascomycota</taxon>
        <taxon>Saccharomycotina</taxon>
        <taxon>Lipomycetes</taxon>
        <taxon>Lipomycetales</taxon>
        <taxon>Lipomycetaceae</taxon>
        <taxon>Lipomyces</taxon>
    </lineage>
</organism>
<feature type="transmembrane region" description="Helical" evidence="10">
    <location>
        <begin position="128"/>
        <end position="147"/>
    </location>
</feature>
<name>A0A1E3PU62_LIPST</name>
<feature type="transmembrane region" description="Helical" evidence="10">
    <location>
        <begin position="336"/>
        <end position="355"/>
    </location>
</feature>
<keyword evidence="6" id="KW-0067">ATP-binding</keyword>
<dbReference type="Pfam" id="PF00664">
    <property type="entry name" value="ABC_membrane"/>
    <property type="match status" value="2"/>
</dbReference>
<dbReference type="FunFam" id="1.20.1560.10:FF:000102">
    <property type="entry name" value="ABC multidrug transporter Mdr1"/>
    <property type="match status" value="1"/>
</dbReference>
<feature type="domain" description="ABC transmembrane type-1" evidence="12">
    <location>
        <begin position="715"/>
        <end position="1004"/>
    </location>
</feature>
<dbReference type="PANTHER" id="PTHR43394">
    <property type="entry name" value="ATP-DEPENDENT PERMEASE MDL1, MITOCHONDRIAL"/>
    <property type="match status" value="1"/>
</dbReference>
<evidence type="ECO:0000256" key="4">
    <source>
        <dbReference type="ARBA" id="ARBA00022692"/>
    </source>
</evidence>
<dbReference type="PROSITE" id="PS50929">
    <property type="entry name" value="ABC_TM1F"/>
    <property type="match status" value="2"/>
</dbReference>
<evidence type="ECO:0008006" key="15">
    <source>
        <dbReference type="Google" id="ProtNLM"/>
    </source>
</evidence>
<dbReference type="SMART" id="SM00382">
    <property type="entry name" value="AAA"/>
    <property type="match status" value="2"/>
</dbReference>
<evidence type="ECO:0000259" key="12">
    <source>
        <dbReference type="PROSITE" id="PS50929"/>
    </source>
</evidence>
<feature type="transmembrane region" description="Helical" evidence="10">
    <location>
        <begin position="304"/>
        <end position="324"/>
    </location>
</feature>
<dbReference type="Proteomes" id="UP000094385">
    <property type="component" value="Unassembled WGS sequence"/>
</dbReference>
<evidence type="ECO:0000256" key="5">
    <source>
        <dbReference type="ARBA" id="ARBA00022741"/>
    </source>
</evidence>
<proteinExistence type="inferred from homology"/>
<feature type="domain" description="ABC transmembrane type-1" evidence="12">
    <location>
        <begin position="80"/>
        <end position="367"/>
    </location>
</feature>
<protein>
    <recommendedName>
        <fullName evidence="15">Leptomycin B resistance protein pmd1</fullName>
    </recommendedName>
</protein>
<feature type="region of interest" description="Disordered" evidence="9">
    <location>
        <begin position="1"/>
        <end position="25"/>
    </location>
</feature>
<feature type="domain" description="ABC transporter" evidence="11">
    <location>
        <begin position="402"/>
        <end position="647"/>
    </location>
</feature>
<feature type="transmembrane region" description="Helical" evidence="10">
    <location>
        <begin position="943"/>
        <end position="963"/>
    </location>
</feature>
<dbReference type="GO" id="GO:0005743">
    <property type="term" value="C:mitochondrial inner membrane"/>
    <property type="evidence" value="ECO:0007669"/>
    <property type="project" value="TreeGrafter"/>
</dbReference>
<accession>A0A1E3PU62</accession>
<feature type="transmembrane region" description="Helical" evidence="10">
    <location>
        <begin position="225"/>
        <end position="247"/>
    </location>
</feature>
<dbReference type="SUPFAM" id="SSF90123">
    <property type="entry name" value="ABC transporter transmembrane region"/>
    <property type="match status" value="2"/>
</dbReference>
<dbReference type="OrthoDB" id="6500128at2759"/>
<dbReference type="EMBL" id="KV454311">
    <property type="protein sequence ID" value="ODQ68824.1"/>
    <property type="molecule type" value="Genomic_DNA"/>
</dbReference>
<dbReference type="CDD" id="cd03249">
    <property type="entry name" value="ABC_MTABC3_MDL1_MDL2"/>
    <property type="match status" value="2"/>
</dbReference>
<keyword evidence="5" id="KW-0547">Nucleotide-binding</keyword>
<dbReference type="PANTHER" id="PTHR43394:SF27">
    <property type="entry name" value="ATP-DEPENDENT TRANSLOCASE ABCB1-LIKE"/>
    <property type="match status" value="1"/>
</dbReference>
<feature type="transmembrane region" description="Helical" evidence="10">
    <location>
        <begin position="756"/>
        <end position="783"/>
    </location>
</feature>
<dbReference type="PROSITE" id="PS00211">
    <property type="entry name" value="ABC_TRANSPORTER_1"/>
    <property type="match status" value="2"/>
</dbReference>
<keyword evidence="3" id="KW-0813">Transport</keyword>
<comment type="similarity">
    <text evidence="2">Belongs to the ABC transporter superfamily. ABCB family. Multidrug resistance exporter (TC 3.A.1.201) subfamily.</text>
</comment>
<gene>
    <name evidence="13" type="ORF">LIPSTDRAFT_7401</name>
</gene>
<dbReference type="InterPro" id="IPR011527">
    <property type="entry name" value="ABC1_TM_dom"/>
</dbReference>
<comment type="subcellular location">
    <subcellularLocation>
        <location evidence="1">Membrane</location>
        <topology evidence="1">Multi-pass membrane protein</topology>
    </subcellularLocation>
</comment>
<evidence type="ECO:0000256" key="10">
    <source>
        <dbReference type="SAM" id="Phobius"/>
    </source>
</evidence>
<evidence type="ECO:0000256" key="8">
    <source>
        <dbReference type="ARBA" id="ARBA00023136"/>
    </source>
</evidence>
<dbReference type="FunFam" id="3.40.50.300:FF:000205">
    <property type="entry name" value="ABC transporter B family member 4"/>
    <property type="match status" value="1"/>
</dbReference>
<sequence>MVFSKKHAGKFQEKGDCSPSTSNQHTAIAPEKALESDPYEHLPESEAAIVRSQIFSPPETASFVQLFRYATLLDKALLSAAAIASIASGVMRPLMTVVFGSIAQSFTTGPAANPNKFQHSVNNKVVDLVYIGIADFVCTYVSVFIFIDRGEVLTSRIRKAYLSAVLRQNIAYFDTVGSGEVISHMTADMVLIQDSISEKIALSLSGISTFIAAFVVGFVKSWKLTLIMMSIVITMLLVLPLLTRIVARYAKLTMLGYAGSGKVAEEVLSCVRTVQAFGMQERVAEEYDQHLAVTEKWGCRQGAAMALITGTVYFVMYSNYALGFWQGSRFIVSNDIGVSSIISVMMSMLLGALSLGQATPNIRRIANGIMAAGKIFATIDRQPCIDASSPDGASLDTISGEIDFKDIRLRYPTRPEASILHNFNLHVSAGETIALVGSSGSGKSTVVGLLQRFYLPTGGNLSLDKQDISQLNIRWLRSQISVVSQEPTLFGCSIFENIAFGLIGTSNENASVDIQRCLVEKACNEANCMSFIAKFPDGIDTLVGDRGVLLSGGQKQRIAIARAIVGNPKILILDEATSALDTESEEVVQSALDRAAKERTTIVIAHRLSTIKDADKIIVMSKGEIVEQGTHHELMALNGIYFNLVQSQQMQQSKSTEIEEEDDYQTAVDLVRTMSLVHEKEDVEGNDINDTRLYGFWKCAGWIARESCPELRVVLVGIMFASITGLSNPIQAVFFAKCVSSFESTHINYGEMRHTVNMYSGLFFMLAVVEGIAFTMSGAYLVYASQHLVRRARLIMFRHYLRQDIAFHDRPANSPSALSSALSTEAQQLEGLTGTTFGQIVYTSVTLAAGMILSLCIGWKLALVCIACMPILIGCGAGRVYVMTHMQATAKQAYLESADSACEAIRDVRTVAALNRENQVQEEYFDGISSQVTKNRVVSVHSAGLYALCQAMLFWILALAFWYGSTLLVKKEYSIFQFFISLMAIITGTQSAGQVFSYSPDMAKAKEAAESIMNLTAQKPVIDTWNESGIFPSEVKGNIEFANVYFRYPSRPDIPILRSLSFSINQGQFAAFVGSSGCGKSTTLGLLEQFYRLDSGQILLDGQDISAFNINKYRNLIGLVQQEPALFSGSIRYNLHLGTSEAITDEEMHDACKQANIHDFIMSLPDGYDTLCGAKGTLLSGGQKQRIAIARAILRKPRILLLDEATSALDSESEKVVQDALDKAAKGRTTIAVAHRLSTIQNADVIFVFENGRVLEYGTHQQLLANKSRYHELVKLQALENK</sequence>
<feature type="transmembrane region" description="Helical" evidence="10">
    <location>
        <begin position="975"/>
        <end position="996"/>
    </location>
</feature>
<dbReference type="InterPro" id="IPR027417">
    <property type="entry name" value="P-loop_NTPase"/>
</dbReference>
<evidence type="ECO:0000256" key="2">
    <source>
        <dbReference type="ARBA" id="ARBA00007577"/>
    </source>
</evidence>
<keyword evidence="4 10" id="KW-0812">Transmembrane</keyword>
<reference evidence="13 14" key="1">
    <citation type="journal article" date="2016" name="Proc. Natl. Acad. Sci. U.S.A.">
        <title>Comparative genomics of biotechnologically important yeasts.</title>
        <authorList>
            <person name="Riley R."/>
            <person name="Haridas S."/>
            <person name="Wolfe K.H."/>
            <person name="Lopes M.R."/>
            <person name="Hittinger C.T."/>
            <person name="Goeker M."/>
            <person name="Salamov A.A."/>
            <person name="Wisecaver J.H."/>
            <person name="Long T.M."/>
            <person name="Calvey C.H."/>
            <person name="Aerts A.L."/>
            <person name="Barry K.W."/>
            <person name="Choi C."/>
            <person name="Clum A."/>
            <person name="Coughlan A.Y."/>
            <person name="Deshpande S."/>
            <person name="Douglass A.P."/>
            <person name="Hanson S.J."/>
            <person name="Klenk H.-P."/>
            <person name="LaButti K.M."/>
            <person name="Lapidus A."/>
            <person name="Lindquist E.A."/>
            <person name="Lipzen A.M."/>
            <person name="Meier-Kolthoff J.P."/>
            <person name="Ohm R.A."/>
            <person name="Otillar R.P."/>
            <person name="Pangilinan J.L."/>
            <person name="Peng Y."/>
            <person name="Rokas A."/>
            <person name="Rosa C.A."/>
            <person name="Scheuner C."/>
            <person name="Sibirny A.A."/>
            <person name="Slot J.C."/>
            <person name="Stielow J.B."/>
            <person name="Sun H."/>
            <person name="Kurtzman C.P."/>
            <person name="Blackwell M."/>
            <person name="Grigoriev I.V."/>
            <person name="Jeffries T.W."/>
        </authorList>
    </citation>
    <scope>NUCLEOTIDE SEQUENCE [LARGE SCALE GENOMIC DNA]</scope>
    <source>
        <strain evidence="13 14">NRRL Y-11557</strain>
    </source>
</reference>
<feature type="transmembrane region" description="Helical" evidence="10">
    <location>
        <begin position="76"/>
        <end position="95"/>
    </location>
</feature>
<evidence type="ECO:0000256" key="3">
    <source>
        <dbReference type="ARBA" id="ARBA00022448"/>
    </source>
</evidence>
<evidence type="ECO:0000256" key="6">
    <source>
        <dbReference type="ARBA" id="ARBA00022840"/>
    </source>
</evidence>
<dbReference type="InterPro" id="IPR039421">
    <property type="entry name" value="Type_1_exporter"/>
</dbReference>
<dbReference type="Gene3D" id="1.20.1560.10">
    <property type="entry name" value="ABC transporter type 1, transmembrane domain"/>
    <property type="match status" value="1"/>
</dbReference>
<dbReference type="InterPro" id="IPR036640">
    <property type="entry name" value="ABC1_TM_sf"/>
</dbReference>
<dbReference type="CDD" id="cd18577">
    <property type="entry name" value="ABC_6TM_Pgp_ABCB1_D1_like"/>
    <property type="match status" value="1"/>
</dbReference>
<keyword evidence="14" id="KW-1185">Reference proteome</keyword>